<accession>A0A125T2R7</accession>
<feature type="transmembrane region" description="Helical" evidence="1">
    <location>
        <begin position="99"/>
        <end position="118"/>
    </location>
</feature>
<dbReference type="KEGG" id="hhk:HH1059_18980"/>
<reference evidence="2" key="1">
    <citation type="submission" date="2016-02" db="EMBL/GenBank/DDBJ databases">
        <title>Halorhodospira halochloris DSM-1059 complete genome, version 2.</title>
        <authorList>
            <person name="Tsukatani Y."/>
        </authorList>
    </citation>
    <scope>NUCLEOTIDE SEQUENCE</scope>
    <source>
        <strain evidence="2">DSM 1059</strain>
    </source>
</reference>
<protein>
    <submittedName>
        <fullName evidence="2">Uncharacterized protein</fullName>
    </submittedName>
</protein>
<name>A0A125T2R7_HALHR</name>
<evidence type="ECO:0000256" key="1">
    <source>
        <dbReference type="SAM" id="Phobius"/>
    </source>
</evidence>
<gene>
    <name evidence="2" type="ORF">HH1059_18980</name>
</gene>
<keyword evidence="3" id="KW-1185">Reference proteome</keyword>
<dbReference type="Proteomes" id="UP000218890">
    <property type="component" value="Chromosome"/>
</dbReference>
<keyword evidence="1" id="KW-0812">Transmembrane</keyword>
<keyword evidence="1" id="KW-0472">Membrane</keyword>
<proteinExistence type="predicted"/>
<dbReference type="EMBL" id="AP017372">
    <property type="protein sequence ID" value="BAU58586.2"/>
    <property type="molecule type" value="Genomic_DNA"/>
</dbReference>
<sequence length="629" mass="71029">MLKSWPRRFVTVALVGAWIFGGSIYGPPDVVVHDIGGSYDRTNGAMEYRKPGWDVFAPLPIESLSRPIAINEAGERIPLEETGMQKMPFYVPGPVLANYYWVGVPLVAFALFVLMQLLSGLRVFAVVGWLLLLPLRSLVNFIILPFGRRSRIQEAMARARDEFSVSAYDKVIDEGNKQWIKSSDHIEKARQGRRAVLNKYITEYRFYSRFLAKLADAKLQKHLRADDPAEKAHTAFVCHKLAQAFEQSLISMRDREDRVLRLPVYFDDKLYYQVSSDIFSPEGSDPAKSLRTDVTFEELWDESDKSDLRRIQEALGEGYDWHDLLDKKDVKELENPQVTVGEFKHKEEELRNKAAHRLKACLLEIGDSAQKVNTKMLEAAVKGRVARIWARTLFRDGGFYKRMNSRMAKGSKEQLREVINCLFAAEGGGLFTQVGEVEGGPSIVNARWLVPVPSFVNYMYWSQRKDQPVKKGSATVVPYLMLEAPLEPGSEKSSVFMLVPLGISARDGEDAVKQAFTIAITNSALCIFPAMESALLTESPNMSNPSQNRTFVCPEAAEFMKGFVNEIKNDDTLEISHSDLLQELTRSGDPVQVLLQHIQNVATDNFRQVSKRLNNETKNDKDSAVGELF</sequence>
<organism evidence="2 3">
    <name type="scientific">Halorhodospira halochloris</name>
    <name type="common">Ectothiorhodospira halochloris</name>
    <dbReference type="NCBI Taxonomy" id="1052"/>
    <lineage>
        <taxon>Bacteria</taxon>
        <taxon>Pseudomonadati</taxon>
        <taxon>Pseudomonadota</taxon>
        <taxon>Gammaproteobacteria</taxon>
        <taxon>Chromatiales</taxon>
        <taxon>Ectothiorhodospiraceae</taxon>
        <taxon>Halorhodospira</taxon>
    </lineage>
</organism>
<dbReference type="AlphaFoldDB" id="A0A125T2R7"/>
<feature type="transmembrane region" description="Helical" evidence="1">
    <location>
        <begin position="9"/>
        <end position="26"/>
    </location>
</feature>
<feature type="transmembrane region" description="Helical" evidence="1">
    <location>
        <begin position="123"/>
        <end position="146"/>
    </location>
</feature>
<keyword evidence="1" id="KW-1133">Transmembrane helix</keyword>
<evidence type="ECO:0000313" key="2">
    <source>
        <dbReference type="EMBL" id="BAU58586.2"/>
    </source>
</evidence>
<evidence type="ECO:0000313" key="3">
    <source>
        <dbReference type="Proteomes" id="UP000218890"/>
    </source>
</evidence>